<dbReference type="SUPFAM" id="SSF88723">
    <property type="entry name" value="PIN domain-like"/>
    <property type="match status" value="1"/>
</dbReference>
<sequence length="131" mass="14555">MKLLLDTHIWLWALLDPDRLSPAVRSALTSAENELWLSPVSVWEAHLLAERGRITIDETPAVWVERMVQALPRREAALTTDIAVASRRLTLSHEDPADRFIAATAQVLGLTLVTADARLTESTEYAVMANV</sequence>
<name>A0A143BH10_9BACT</name>
<reference evidence="2 3" key="1">
    <citation type="journal article" date="2014" name="Proc. Natl. Acad. Sci. U.S.A.">
        <title>Functional type 2 photosynthetic reaction centers found in the rare bacterial phylum Gemmatimonadetes.</title>
        <authorList>
            <person name="Zeng Y."/>
            <person name="Feng F."/>
            <person name="Medova H."/>
            <person name="Dean J."/>
            <person name="Koblizek M."/>
        </authorList>
    </citation>
    <scope>NUCLEOTIDE SEQUENCE [LARGE SCALE GENOMIC DNA]</scope>
    <source>
        <strain evidence="2 3">AP64</strain>
    </source>
</reference>
<dbReference type="PANTHER" id="PTHR36173">
    <property type="entry name" value="RIBONUCLEASE VAPC16-RELATED"/>
    <property type="match status" value="1"/>
</dbReference>
<keyword evidence="3" id="KW-1185">Reference proteome</keyword>
<dbReference type="InterPro" id="IPR029060">
    <property type="entry name" value="PIN-like_dom_sf"/>
</dbReference>
<dbReference type="KEGG" id="gph:GEMMAAP_00520"/>
<organism evidence="2 3">
    <name type="scientific">Gemmatimonas phototrophica</name>
    <dbReference type="NCBI Taxonomy" id="1379270"/>
    <lineage>
        <taxon>Bacteria</taxon>
        <taxon>Pseudomonadati</taxon>
        <taxon>Gemmatimonadota</taxon>
        <taxon>Gemmatimonadia</taxon>
        <taxon>Gemmatimonadales</taxon>
        <taxon>Gemmatimonadaceae</taxon>
        <taxon>Gemmatimonas</taxon>
    </lineage>
</organism>
<gene>
    <name evidence="2" type="ORF">GEMMAAP_00520</name>
</gene>
<feature type="domain" description="PIN" evidence="1">
    <location>
        <begin position="4"/>
        <end position="120"/>
    </location>
</feature>
<dbReference type="Proteomes" id="UP000076404">
    <property type="component" value="Chromosome"/>
</dbReference>
<accession>A0A143BH10</accession>
<dbReference type="STRING" id="1379270.GEMMAAP_00520"/>
<dbReference type="InterPro" id="IPR052919">
    <property type="entry name" value="TA_system_RNase"/>
</dbReference>
<dbReference type="AlphaFoldDB" id="A0A143BH10"/>
<dbReference type="eggNOG" id="COG3744">
    <property type="taxonomic scope" value="Bacteria"/>
</dbReference>
<dbReference type="EMBL" id="CP011454">
    <property type="protein sequence ID" value="AMW03740.1"/>
    <property type="molecule type" value="Genomic_DNA"/>
</dbReference>
<evidence type="ECO:0000313" key="3">
    <source>
        <dbReference type="Proteomes" id="UP000076404"/>
    </source>
</evidence>
<reference evidence="2 3" key="2">
    <citation type="journal article" date="2016" name="Environ. Microbiol. Rep.">
        <title>Metagenomic evidence for the presence of phototrophic Gemmatimonadetes bacteria in diverse environments.</title>
        <authorList>
            <person name="Zeng Y."/>
            <person name="Baumbach J."/>
            <person name="Barbosa E.G."/>
            <person name="Azevedo V."/>
            <person name="Zhang C."/>
            <person name="Koblizek M."/>
        </authorList>
    </citation>
    <scope>NUCLEOTIDE SEQUENCE [LARGE SCALE GENOMIC DNA]</scope>
    <source>
        <strain evidence="2 3">AP64</strain>
    </source>
</reference>
<evidence type="ECO:0000313" key="2">
    <source>
        <dbReference type="EMBL" id="AMW03740.1"/>
    </source>
</evidence>
<protein>
    <submittedName>
        <fullName evidence="2">Twitching motility protein PilT</fullName>
    </submittedName>
</protein>
<dbReference type="CDD" id="cd09872">
    <property type="entry name" value="PIN_Sll0205-like"/>
    <property type="match status" value="1"/>
</dbReference>
<dbReference type="RefSeq" id="WP_026849008.1">
    <property type="nucleotide sequence ID" value="NZ_CP011454.1"/>
</dbReference>
<dbReference type="Gene3D" id="3.40.50.1010">
    <property type="entry name" value="5'-nuclease"/>
    <property type="match status" value="1"/>
</dbReference>
<proteinExistence type="predicted"/>
<dbReference type="InterPro" id="IPR041705">
    <property type="entry name" value="PIN_Sll0205"/>
</dbReference>
<dbReference type="Pfam" id="PF01850">
    <property type="entry name" value="PIN"/>
    <property type="match status" value="1"/>
</dbReference>
<dbReference type="InterPro" id="IPR002716">
    <property type="entry name" value="PIN_dom"/>
</dbReference>
<evidence type="ECO:0000259" key="1">
    <source>
        <dbReference type="Pfam" id="PF01850"/>
    </source>
</evidence>
<dbReference type="OrthoDB" id="9798990at2"/>
<dbReference type="PANTHER" id="PTHR36173:SF1">
    <property type="entry name" value="RIBONUCLEASE VAPC22"/>
    <property type="match status" value="1"/>
</dbReference>